<keyword evidence="5" id="KW-0479">Metal-binding</keyword>
<evidence type="ECO:0000256" key="5">
    <source>
        <dbReference type="ARBA" id="ARBA00022723"/>
    </source>
</evidence>
<keyword evidence="6 16" id="KW-0732">Signal</keyword>
<accession>A0A835QDR8</accession>
<evidence type="ECO:0000259" key="17">
    <source>
        <dbReference type="PROSITE" id="PS51292"/>
    </source>
</evidence>
<evidence type="ECO:0000256" key="2">
    <source>
        <dbReference type="ARBA" id="ARBA00022553"/>
    </source>
</evidence>
<dbReference type="CDD" id="cd16495">
    <property type="entry name" value="RING_CH-C4HC3_MARCH"/>
    <property type="match status" value="1"/>
</dbReference>
<keyword evidence="8" id="KW-0547">Nucleotide-binding</keyword>
<sequence length="1152" mass="126689">MDPQPRAMLLLLTLALAGAQFSPDTVSLLEFKKGIARDPTGVVRTTWSPVAWGSASAVDSCPRSWHGVTCDDSGAVVAVVLDGLGLSGELKFNTIAGMMALQNLSLANNFFTGRLVPAIGVMTSLRHLDLSGNQFYGPVPGKITNLWNLVHLNLSWNGLKGGFPSGLQNLQQMKVFDLRSNKLWGEVGAILTELRNVEHLDLSGNQFYGGLFMESSNLSSLANTVKYMNLSNNRLSGRFFSNDSMRLFRNVEVLDLGQNQLLGELPSFSSLPNLKFFRAGNNLLSGSIPHDLFGSTMQLMELDLSDNGFTGSVQTVSSSTLRTLNLSSNFLSGQLPYNLGSCTSVDLSKNILTGDLTLIQNWGYTLEVIKLSSNQLSGPLPTALGRYPKLSIIDLSLNKLTGSVLPSFFTSFTLTNLNLSGNYFNGSIPFQGSHSTESLVLSSYNQLQILDLSNNSFSGTLSSEISSLPRLKMLILSKNSLSGDLPSEIGKLGGLEVLDLSLNHFEGRIPDILKPDLRAFNVSYNDLSGEIPRSLLKFPASSFHPGNSLLVLPNLFSMAKNNSDAIGNISRQSGMKTSARIAFIVGSIGAVMLVFFIFIVFYKVKSQEICVSGIGGQLTRRDVKLGIFGHPNRFATSQEDPLPTSTSYSNDHLLTTVSRSVSGQKDIPTEAVEYAYSDSRPVMLDVYSPDRLAGQLFFVDNSLLFTAEELSRAPAEVLGRSSHGTSYKATLDNGHILTVKWLRVGLVTHKKDFAKEAKRLGTIRHPNIIPWRCYYWGPREQERLIVSDYIYGDSLALYLYAHEGKCKLESRAIVPGGGDGAGVVDFHSPKGSFAFHSSSLLRIPPAFFDLPASMSDPDSSSPLVAPVPMPEPGEIDLEAGPGEQFQCRICLETDGRDFIAPCKCKGTSKYVHRECLDHWRSVREGFAFAHCTTCKAPYYLRVHVHADRKWRTLKFRFFVTRDIMFIFLAVQLIISSLAYLVYLVDSYQQYWFCVSWGFDSKLSFYYICGALLFFALLGLSGCFITCYDRRVRNDLAQPCRELCLCCCHPGMCADCHLPGTLCMWTDCTTCFESCASAAGECGCLGGAGEAGVLVATMVGQRIWQRHYHILAKRMLTKEYVVEDVDSEMTDGNWCPPPLPAEHVQQLKSLGLM</sequence>
<dbReference type="GO" id="GO:0008270">
    <property type="term" value="F:zinc ion binding"/>
    <property type="evidence" value="ECO:0007669"/>
    <property type="project" value="UniProtKB-KW"/>
</dbReference>
<keyword evidence="14" id="KW-0675">Receptor</keyword>
<reference evidence="18 19" key="1">
    <citation type="journal article" date="2020" name="Nat. Food">
        <title>A phased Vanilla planifolia genome enables genetic improvement of flavour and production.</title>
        <authorList>
            <person name="Hasing T."/>
            <person name="Tang H."/>
            <person name="Brym M."/>
            <person name="Khazi F."/>
            <person name="Huang T."/>
            <person name="Chambers A.H."/>
        </authorList>
    </citation>
    <scope>NUCLEOTIDE SEQUENCE [LARGE SCALE GENOMIC DNA]</scope>
    <source>
        <tissue evidence="18">Leaf</tissue>
    </source>
</reference>
<name>A0A835QDR8_VANPL</name>
<keyword evidence="11" id="KW-0067">ATP-binding</keyword>
<keyword evidence="3" id="KW-0433">Leucine-rich repeat</keyword>
<dbReference type="InterPro" id="IPR053059">
    <property type="entry name" value="Inactive_SerThr-Kinase_ABA"/>
</dbReference>
<dbReference type="Gene3D" id="1.10.510.10">
    <property type="entry name" value="Transferase(Phosphotransferase) domain 1"/>
    <property type="match status" value="1"/>
</dbReference>
<evidence type="ECO:0000313" key="19">
    <source>
        <dbReference type="Proteomes" id="UP000639772"/>
    </source>
</evidence>
<dbReference type="SUPFAM" id="SSF57850">
    <property type="entry name" value="RING/U-box"/>
    <property type="match status" value="1"/>
</dbReference>
<keyword evidence="13 15" id="KW-0472">Membrane</keyword>
<dbReference type="InterPro" id="IPR001611">
    <property type="entry name" value="Leu-rich_rpt"/>
</dbReference>
<dbReference type="SMART" id="SM00744">
    <property type="entry name" value="RINGv"/>
    <property type="match status" value="1"/>
</dbReference>
<evidence type="ECO:0000256" key="9">
    <source>
        <dbReference type="ARBA" id="ARBA00022771"/>
    </source>
</evidence>
<dbReference type="SUPFAM" id="SSF52058">
    <property type="entry name" value="L domain-like"/>
    <property type="match status" value="1"/>
</dbReference>
<comment type="subcellular location">
    <subcellularLocation>
        <location evidence="1">Membrane</location>
        <topology evidence="1">Single-pass membrane protein</topology>
    </subcellularLocation>
</comment>
<keyword evidence="4 15" id="KW-0812">Transmembrane</keyword>
<dbReference type="Pfam" id="PF00560">
    <property type="entry name" value="LRR_1"/>
    <property type="match status" value="5"/>
</dbReference>
<dbReference type="FunFam" id="3.80.10.10:FF:000400">
    <property type="entry name" value="Nuclear pore complex protein NUP107"/>
    <property type="match status" value="1"/>
</dbReference>
<keyword evidence="10" id="KW-0862">Zinc</keyword>
<dbReference type="PROSITE" id="PS51292">
    <property type="entry name" value="ZF_RING_CH"/>
    <property type="match status" value="1"/>
</dbReference>
<dbReference type="InterPro" id="IPR011009">
    <property type="entry name" value="Kinase-like_dom_sf"/>
</dbReference>
<evidence type="ECO:0000256" key="6">
    <source>
        <dbReference type="ARBA" id="ARBA00022729"/>
    </source>
</evidence>
<dbReference type="InterPro" id="IPR032675">
    <property type="entry name" value="LRR_dom_sf"/>
</dbReference>
<comment type="caution">
    <text evidence="18">The sequence shown here is derived from an EMBL/GenBank/DDBJ whole genome shotgun (WGS) entry which is preliminary data.</text>
</comment>
<dbReference type="GO" id="GO:0005524">
    <property type="term" value="F:ATP binding"/>
    <property type="evidence" value="ECO:0007669"/>
    <property type="project" value="UniProtKB-KW"/>
</dbReference>
<keyword evidence="12 15" id="KW-1133">Transmembrane helix</keyword>
<evidence type="ECO:0000256" key="8">
    <source>
        <dbReference type="ARBA" id="ARBA00022741"/>
    </source>
</evidence>
<dbReference type="PANTHER" id="PTHR48003">
    <property type="entry name" value="OS07G0626500 PROTEIN"/>
    <property type="match status" value="1"/>
</dbReference>
<evidence type="ECO:0000256" key="13">
    <source>
        <dbReference type="ARBA" id="ARBA00023136"/>
    </source>
</evidence>
<evidence type="ECO:0000313" key="18">
    <source>
        <dbReference type="EMBL" id="KAG0471321.1"/>
    </source>
</evidence>
<dbReference type="Gene3D" id="3.30.40.10">
    <property type="entry name" value="Zinc/RING finger domain, C3HC4 (zinc finger)"/>
    <property type="match status" value="1"/>
</dbReference>
<evidence type="ECO:0000256" key="10">
    <source>
        <dbReference type="ARBA" id="ARBA00022833"/>
    </source>
</evidence>
<feature type="signal peptide" evidence="16">
    <location>
        <begin position="1"/>
        <end position="19"/>
    </location>
</feature>
<dbReference type="SUPFAM" id="SSF52047">
    <property type="entry name" value="RNI-like"/>
    <property type="match status" value="1"/>
</dbReference>
<dbReference type="EMBL" id="JADCNM010000008">
    <property type="protein sequence ID" value="KAG0471321.1"/>
    <property type="molecule type" value="Genomic_DNA"/>
</dbReference>
<evidence type="ECO:0000256" key="7">
    <source>
        <dbReference type="ARBA" id="ARBA00022737"/>
    </source>
</evidence>
<protein>
    <recommendedName>
        <fullName evidence="17">RING-CH-type domain-containing protein</fullName>
    </recommendedName>
</protein>
<evidence type="ECO:0000256" key="15">
    <source>
        <dbReference type="SAM" id="Phobius"/>
    </source>
</evidence>
<feature type="transmembrane region" description="Helical" evidence="15">
    <location>
        <begin position="581"/>
        <end position="602"/>
    </location>
</feature>
<dbReference type="FunFam" id="3.80.10.10:FF:000383">
    <property type="entry name" value="Leucine-rich repeat receptor protein kinase EMS1"/>
    <property type="match status" value="1"/>
</dbReference>
<evidence type="ECO:0000256" key="1">
    <source>
        <dbReference type="ARBA" id="ARBA00004167"/>
    </source>
</evidence>
<dbReference type="GO" id="GO:0016020">
    <property type="term" value="C:membrane"/>
    <property type="evidence" value="ECO:0007669"/>
    <property type="project" value="UniProtKB-SubCell"/>
</dbReference>
<evidence type="ECO:0000256" key="4">
    <source>
        <dbReference type="ARBA" id="ARBA00022692"/>
    </source>
</evidence>
<dbReference type="InterPro" id="IPR013083">
    <property type="entry name" value="Znf_RING/FYVE/PHD"/>
</dbReference>
<evidence type="ECO:0000256" key="12">
    <source>
        <dbReference type="ARBA" id="ARBA00022989"/>
    </source>
</evidence>
<feature type="domain" description="RING-CH-type" evidence="17">
    <location>
        <begin position="879"/>
        <end position="941"/>
    </location>
</feature>
<keyword evidence="7" id="KW-0677">Repeat</keyword>
<dbReference type="InterPro" id="IPR013210">
    <property type="entry name" value="LRR_N_plant-typ"/>
</dbReference>
<dbReference type="Pfam" id="PF08263">
    <property type="entry name" value="LRRNT_2"/>
    <property type="match status" value="1"/>
</dbReference>
<dbReference type="SUPFAM" id="SSF56112">
    <property type="entry name" value="Protein kinase-like (PK-like)"/>
    <property type="match status" value="1"/>
</dbReference>
<evidence type="ECO:0000256" key="11">
    <source>
        <dbReference type="ARBA" id="ARBA00022840"/>
    </source>
</evidence>
<feature type="transmembrane region" description="Helical" evidence="15">
    <location>
        <begin position="963"/>
        <end position="984"/>
    </location>
</feature>
<keyword evidence="9" id="KW-0863">Zinc-finger</keyword>
<feature type="chain" id="PRO_5032640965" description="RING-CH-type domain-containing protein" evidence="16">
    <location>
        <begin position="20"/>
        <end position="1152"/>
    </location>
</feature>
<dbReference type="PANTHER" id="PTHR48003:SF5">
    <property type="entry name" value="OS07G0626500 PROTEIN"/>
    <property type="match status" value="1"/>
</dbReference>
<evidence type="ECO:0000256" key="16">
    <source>
        <dbReference type="SAM" id="SignalP"/>
    </source>
</evidence>
<feature type="transmembrane region" description="Helical" evidence="15">
    <location>
        <begin position="1004"/>
        <end position="1027"/>
    </location>
</feature>
<evidence type="ECO:0000256" key="3">
    <source>
        <dbReference type="ARBA" id="ARBA00022614"/>
    </source>
</evidence>
<dbReference type="Pfam" id="PF12906">
    <property type="entry name" value="RINGv"/>
    <property type="match status" value="1"/>
</dbReference>
<keyword evidence="2" id="KW-0597">Phosphoprotein</keyword>
<dbReference type="Proteomes" id="UP000639772">
    <property type="component" value="Unassembled WGS sequence"/>
</dbReference>
<dbReference type="InterPro" id="IPR011016">
    <property type="entry name" value="Znf_RING-CH"/>
</dbReference>
<organism evidence="18 19">
    <name type="scientific">Vanilla planifolia</name>
    <name type="common">Vanilla</name>
    <dbReference type="NCBI Taxonomy" id="51239"/>
    <lineage>
        <taxon>Eukaryota</taxon>
        <taxon>Viridiplantae</taxon>
        <taxon>Streptophyta</taxon>
        <taxon>Embryophyta</taxon>
        <taxon>Tracheophyta</taxon>
        <taxon>Spermatophyta</taxon>
        <taxon>Magnoliopsida</taxon>
        <taxon>Liliopsida</taxon>
        <taxon>Asparagales</taxon>
        <taxon>Orchidaceae</taxon>
        <taxon>Vanilloideae</taxon>
        <taxon>Vanilleae</taxon>
        <taxon>Vanilla</taxon>
    </lineage>
</organism>
<proteinExistence type="predicted"/>
<dbReference type="OrthoDB" id="5789657at2759"/>
<gene>
    <name evidence="18" type="ORF">HPP92_015867</name>
</gene>
<dbReference type="AlphaFoldDB" id="A0A835QDR8"/>
<evidence type="ECO:0000256" key="14">
    <source>
        <dbReference type="ARBA" id="ARBA00023170"/>
    </source>
</evidence>
<dbReference type="FunFam" id="3.30.200.20:FF:000486">
    <property type="entry name" value="Leucine-rich repeat receptor-like protein kinase"/>
    <property type="match status" value="1"/>
</dbReference>
<dbReference type="Gene3D" id="3.80.10.10">
    <property type="entry name" value="Ribonuclease Inhibitor"/>
    <property type="match status" value="2"/>
</dbReference>